<dbReference type="Proteomes" id="UP000198707">
    <property type="component" value="Unassembled WGS sequence"/>
</dbReference>
<name>A0A1H7CR54_9ACTN</name>
<accession>A0A1H7CR54</accession>
<proteinExistence type="predicted"/>
<keyword evidence="2" id="KW-1185">Reference proteome</keyword>
<dbReference type="AlphaFoldDB" id="A0A1H7CR54"/>
<dbReference type="Pfam" id="PF23169">
    <property type="entry name" value="HalD"/>
    <property type="match status" value="1"/>
</dbReference>
<evidence type="ECO:0000313" key="2">
    <source>
        <dbReference type="Proteomes" id="UP000198707"/>
    </source>
</evidence>
<dbReference type="InterPro" id="IPR056470">
    <property type="entry name" value="BesD/HalB-like"/>
</dbReference>
<organism evidence="1 2">
    <name type="scientific">Micromonospora phaseoli</name>
    <dbReference type="NCBI Taxonomy" id="1144548"/>
    <lineage>
        <taxon>Bacteria</taxon>
        <taxon>Bacillati</taxon>
        <taxon>Actinomycetota</taxon>
        <taxon>Actinomycetes</taxon>
        <taxon>Micromonosporales</taxon>
        <taxon>Micromonosporaceae</taxon>
        <taxon>Micromonospora</taxon>
    </lineage>
</organism>
<sequence length="253" mass="28075">MEASVTDPLASLKTHEVSSTQLAEARERLATYGFAKLSFIVPEELKAAVAKEVLELVGGAGVRRDLRFAATGNTLRRMRNVRRDEVVRHSTVIPAVYSSETLLALLSEVAGEAVLPCPYEPEQYVITRLEKVGDTHGWHWDDYAFALVWIIECPEVEHGGFVQCVPGTKWNKENPEIHRALLAGPTYSASFVPGDLYLMRTDTTLHRVYPITGGVRTIINMGYAATTDLERRISHETMDALWADSAPAAPQIR</sequence>
<evidence type="ECO:0008006" key="3">
    <source>
        <dbReference type="Google" id="ProtNLM"/>
    </source>
</evidence>
<dbReference type="Gene3D" id="2.60.120.620">
    <property type="entry name" value="q2cbj1_9rhob like domain"/>
    <property type="match status" value="1"/>
</dbReference>
<dbReference type="SUPFAM" id="SSF51197">
    <property type="entry name" value="Clavaminate synthase-like"/>
    <property type="match status" value="1"/>
</dbReference>
<reference evidence="2" key="1">
    <citation type="submission" date="2016-10" db="EMBL/GenBank/DDBJ databases">
        <authorList>
            <person name="Varghese N."/>
            <person name="Submissions S."/>
        </authorList>
    </citation>
    <scope>NUCLEOTIDE SEQUENCE [LARGE SCALE GENOMIC DNA]</scope>
    <source>
        <strain evidence="2">CGMCC 4.7038</strain>
    </source>
</reference>
<evidence type="ECO:0000313" key="1">
    <source>
        <dbReference type="EMBL" id="SEJ91037.1"/>
    </source>
</evidence>
<protein>
    <recommendedName>
        <fullName evidence="3">2OG-Fe(II) oxygenase superfamily protein</fullName>
    </recommendedName>
</protein>
<dbReference type="STRING" id="1144548.SAMN05443287_11018"/>
<gene>
    <name evidence="1" type="ORF">SAMN05443287_11018</name>
</gene>
<dbReference type="EMBL" id="FNYV01000010">
    <property type="protein sequence ID" value="SEJ91037.1"/>
    <property type="molecule type" value="Genomic_DNA"/>
</dbReference>